<sequence length="146" mass="16310">MYGGGIGSQGYNSLALGAGRDLSALGAISVDVTQSNATLPQGSFSGKSYRVSYSKRFDEYDSQITFAGYRFSQENFMSMRSSFSRAIKRAYNKAKEMYTVTLNKQFRDLGVTVYANYSHQTYWDAPAANRQSVSPARYFDVGRFKT</sequence>
<reference evidence="1 2" key="1">
    <citation type="submission" date="2021-02" db="EMBL/GenBank/DDBJ databases">
        <title>Genomic and phenotypic characterization of Pseudomonas hygromyciniae, a novel bacterial species discovered from a commercially purchased antibiotic vial.</title>
        <authorList>
            <person name="Turner T.L."/>
            <person name="Mitra S.D."/>
            <person name="Kochan T.J."/>
            <person name="Pincus N.B."/>
            <person name="Lebrun-Corbin M."/>
            <person name="Cheung B."/>
            <person name="Gatesy S.W."/>
            <person name="Afzal T."/>
            <person name="Ozer E.A."/>
            <person name="Hauser A.R."/>
        </authorList>
    </citation>
    <scope>NUCLEOTIDE SEQUENCE [LARGE SCALE GENOMIC DNA]</scope>
    <source>
        <strain evidence="1 2">SDM007</strain>
    </source>
</reference>
<protein>
    <submittedName>
        <fullName evidence="1">Fimbria/pilus outer membrane usher protein</fullName>
    </submittedName>
</protein>
<evidence type="ECO:0000313" key="2">
    <source>
        <dbReference type="Proteomes" id="UP000663249"/>
    </source>
</evidence>
<dbReference type="Proteomes" id="UP000663249">
    <property type="component" value="Chromosome"/>
</dbReference>
<dbReference type="EMBL" id="CP070506">
    <property type="protein sequence ID" value="QSB39146.1"/>
    <property type="molecule type" value="Genomic_DNA"/>
</dbReference>
<dbReference type="InterPro" id="IPR000015">
    <property type="entry name" value="Fimb_usher"/>
</dbReference>
<dbReference type="Pfam" id="PF00577">
    <property type="entry name" value="Usher"/>
    <property type="match status" value="1"/>
</dbReference>
<name>A0ABX7JUU3_9PSED</name>
<organism evidence="1 2">
    <name type="scientific">Pseudomonas hygromyciniae</name>
    <dbReference type="NCBI Taxonomy" id="2812000"/>
    <lineage>
        <taxon>Bacteria</taxon>
        <taxon>Pseudomonadati</taxon>
        <taxon>Pseudomonadota</taxon>
        <taxon>Gammaproteobacteria</taxon>
        <taxon>Pseudomonadales</taxon>
        <taxon>Pseudomonadaceae</taxon>
        <taxon>Pseudomonas</taxon>
    </lineage>
</organism>
<dbReference type="PANTHER" id="PTHR30451">
    <property type="entry name" value="OUTER MEMBRANE USHER PROTEIN"/>
    <property type="match status" value="1"/>
</dbReference>
<dbReference type="PANTHER" id="PTHR30451:SF10">
    <property type="entry name" value="OUTER MEMBRANE USHER PROTEIN YFCU-RELATED"/>
    <property type="match status" value="1"/>
</dbReference>
<keyword evidence="2" id="KW-1185">Reference proteome</keyword>
<evidence type="ECO:0000313" key="1">
    <source>
        <dbReference type="EMBL" id="QSB39146.1"/>
    </source>
</evidence>
<gene>
    <name evidence="1" type="ORF">JTY93_23440</name>
</gene>
<accession>A0ABX7JUU3</accession>
<proteinExistence type="predicted"/>